<evidence type="ECO:0000256" key="3">
    <source>
        <dbReference type="ARBA" id="ARBA00023054"/>
    </source>
</evidence>
<evidence type="ECO:0000256" key="4">
    <source>
        <dbReference type="ARBA" id="ARBA00023172"/>
    </source>
</evidence>
<evidence type="ECO:0000256" key="5">
    <source>
        <dbReference type="SAM" id="Coils"/>
    </source>
</evidence>
<organism evidence="7 8">
    <name type="scientific">Namhaeicola litoreus</name>
    <dbReference type="NCBI Taxonomy" id="1052145"/>
    <lineage>
        <taxon>Bacteria</taxon>
        <taxon>Pseudomonadati</taxon>
        <taxon>Bacteroidota</taxon>
        <taxon>Flavobacteriia</taxon>
        <taxon>Flavobacteriales</taxon>
        <taxon>Flavobacteriaceae</taxon>
        <taxon>Namhaeicola</taxon>
    </lineage>
</organism>
<dbReference type="PANTHER" id="PTHR30563:SF0">
    <property type="entry name" value="DNA RECOMBINATION PROTEIN RMUC"/>
    <property type="match status" value="1"/>
</dbReference>
<evidence type="ECO:0000256" key="2">
    <source>
        <dbReference type="ARBA" id="ARBA00009840"/>
    </source>
</evidence>
<keyword evidence="6" id="KW-1133">Transmembrane helix</keyword>
<keyword evidence="4" id="KW-0233">DNA recombination</keyword>
<comment type="similarity">
    <text evidence="2">Belongs to the RmuC family.</text>
</comment>
<feature type="coiled-coil region" evidence="5">
    <location>
        <begin position="40"/>
        <end position="113"/>
    </location>
</feature>
<evidence type="ECO:0000313" key="7">
    <source>
        <dbReference type="EMBL" id="MFD1316159.1"/>
    </source>
</evidence>
<name>A0ABW3Y5X8_9FLAO</name>
<protein>
    <submittedName>
        <fullName evidence="7">DNA recombination protein RmuC</fullName>
    </submittedName>
</protein>
<keyword evidence="6" id="KW-0472">Membrane</keyword>
<dbReference type="EMBL" id="JBHTMY010000003">
    <property type="protein sequence ID" value="MFD1316159.1"/>
    <property type="molecule type" value="Genomic_DNA"/>
</dbReference>
<evidence type="ECO:0000256" key="6">
    <source>
        <dbReference type="SAM" id="Phobius"/>
    </source>
</evidence>
<comment type="caution">
    <text evidence="7">The sequence shown here is derived from an EMBL/GenBank/DDBJ whole genome shotgun (WGS) entry which is preliminary data.</text>
</comment>
<dbReference type="RefSeq" id="WP_377178970.1">
    <property type="nucleotide sequence ID" value="NZ_JBHTMY010000003.1"/>
</dbReference>
<proteinExistence type="inferred from homology"/>
<keyword evidence="6" id="KW-0812">Transmembrane</keyword>
<evidence type="ECO:0000313" key="8">
    <source>
        <dbReference type="Proteomes" id="UP001597201"/>
    </source>
</evidence>
<gene>
    <name evidence="7" type="ORF">ACFQ39_11065</name>
</gene>
<dbReference type="Proteomes" id="UP001597201">
    <property type="component" value="Unassembled WGS sequence"/>
</dbReference>
<reference evidence="8" key="1">
    <citation type="journal article" date="2019" name="Int. J. Syst. Evol. Microbiol.">
        <title>The Global Catalogue of Microorganisms (GCM) 10K type strain sequencing project: providing services to taxonomists for standard genome sequencing and annotation.</title>
        <authorList>
            <consortium name="The Broad Institute Genomics Platform"/>
            <consortium name="The Broad Institute Genome Sequencing Center for Infectious Disease"/>
            <person name="Wu L."/>
            <person name="Ma J."/>
        </authorList>
    </citation>
    <scope>NUCLEOTIDE SEQUENCE [LARGE SCALE GENOMIC DNA]</scope>
    <source>
        <strain evidence="8">CCUG 61485</strain>
    </source>
</reference>
<keyword evidence="8" id="KW-1185">Reference proteome</keyword>
<accession>A0ABW3Y5X8</accession>
<keyword evidence="3 5" id="KW-0175">Coiled coil</keyword>
<evidence type="ECO:0000256" key="1">
    <source>
        <dbReference type="ARBA" id="ARBA00003416"/>
    </source>
</evidence>
<sequence>MTEDYVFLYFILIFFLGVLLTYLIFKVMTDRKITLQQSVIETLSSNEKKLILNIEELAKQLNGERIKNESLVIDLTKTNAELDYARQKMHEQLKEMEQLQDKFKDEFEVLANKILEEKTKKYTETNKENLTQILDPLKEKIKHFESKVDNIHRDTIDRQSALKQQISGLMELNERMSKEALNLTKALKGDQKKQGDWGEFQLETLLERSGLKKDIHFSTQASEKDEEGLLKRPDFIIHLPENKCMIIDAKVSLVGYELYYNASSAEEENEGLKKLMLSIKNHIKNLNQKRYEELYGLQSPDFVLMYIPIEPALMVALKNDKNIFLDALHKNVVLVSTSTLLATMSTVATIWKQEDQKQNVIEIAKQAGSLYDKFEGFIQDMMKIGNQLNASRNSYDSAMNKLSTGKGNIVGRIDQLKKLGANAQKSLPENLVRKALNN</sequence>
<dbReference type="InterPro" id="IPR003798">
    <property type="entry name" value="DNA_recombination_RmuC"/>
</dbReference>
<dbReference type="Pfam" id="PF02646">
    <property type="entry name" value="RmuC"/>
    <property type="match status" value="1"/>
</dbReference>
<dbReference type="PANTHER" id="PTHR30563">
    <property type="entry name" value="DNA RECOMBINATION PROTEIN RMUC"/>
    <property type="match status" value="1"/>
</dbReference>
<comment type="function">
    <text evidence="1">Involved in DNA recombination.</text>
</comment>
<feature type="transmembrane region" description="Helical" evidence="6">
    <location>
        <begin position="6"/>
        <end position="25"/>
    </location>
</feature>